<proteinExistence type="predicted"/>
<evidence type="ECO:0000259" key="1">
    <source>
        <dbReference type="Pfam" id="PF07971"/>
    </source>
</evidence>
<dbReference type="EMBL" id="QWET01000017">
    <property type="protein sequence ID" value="RIH63747.1"/>
    <property type="molecule type" value="Genomic_DNA"/>
</dbReference>
<protein>
    <recommendedName>
        <fullName evidence="1">Glycosyl hydrolase family 92 domain-containing protein</fullName>
    </recommendedName>
</protein>
<reference evidence="2 3" key="1">
    <citation type="journal article" date="2015" name="Int. J. Syst. Evol. Microbiol.">
        <title>Mariniphaga sediminis sp. nov., isolated from coastal sediment.</title>
        <authorList>
            <person name="Wang F.Q."/>
            <person name="Shen Q.Y."/>
            <person name="Chen G.J."/>
            <person name="Du Z.J."/>
        </authorList>
    </citation>
    <scope>NUCLEOTIDE SEQUENCE [LARGE SCALE GENOMIC DNA]</scope>
    <source>
        <strain evidence="2 3">SY21</strain>
    </source>
</reference>
<sequence>MKKLEKYFILLPIILLVLLFGSCSQLEGKRAVDYLDPFICTQYDYEQWCPTALVPFGLVELCPDSYPGSFDETPENVATAWNDILSRIQVKGKNEEDKTVFLCGTLPHLFLPVILSDVDVSYHGLDRKGVQVL</sequence>
<dbReference type="RefSeq" id="WP_119351390.1">
    <property type="nucleotide sequence ID" value="NZ_QWET01000017.1"/>
</dbReference>
<dbReference type="InterPro" id="IPR012939">
    <property type="entry name" value="Glyco_hydro_92"/>
</dbReference>
<dbReference type="Pfam" id="PF07971">
    <property type="entry name" value="Glyco_hydro_92"/>
    <property type="match status" value="1"/>
</dbReference>
<evidence type="ECO:0000313" key="3">
    <source>
        <dbReference type="Proteomes" id="UP000266441"/>
    </source>
</evidence>
<evidence type="ECO:0000313" key="2">
    <source>
        <dbReference type="EMBL" id="RIH63747.1"/>
    </source>
</evidence>
<comment type="caution">
    <text evidence="2">The sequence shown here is derived from an EMBL/GenBank/DDBJ whole genome shotgun (WGS) entry which is preliminary data.</text>
</comment>
<dbReference type="Proteomes" id="UP000266441">
    <property type="component" value="Unassembled WGS sequence"/>
</dbReference>
<keyword evidence="3" id="KW-1185">Reference proteome</keyword>
<name>A0A399CWH5_9BACT</name>
<feature type="domain" description="Glycosyl hydrolase family 92" evidence="1">
    <location>
        <begin position="68"/>
        <end position="128"/>
    </location>
</feature>
<organism evidence="2 3">
    <name type="scientific">Mariniphaga sediminis</name>
    <dbReference type="NCBI Taxonomy" id="1628158"/>
    <lineage>
        <taxon>Bacteria</taxon>
        <taxon>Pseudomonadati</taxon>
        <taxon>Bacteroidota</taxon>
        <taxon>Bacteroidia</taxon>
        <taxon>Marinilabiliales</taxon>
        <taxon>Prolixibacteraceae</taxon>
        <taxon>Mariniphaga</taxon>
    </lineage>
</organism>
<accession>A0A399CWH5</accession>
<dbReference type="AlphaFoldDB" id="A0A399CWH5"/>
<gene>
    <name evidence="2" type="ORF">D1164_18510</name>
</gene>
<dbReference type="PROSITE" id="PS51257">
    <property type="entry name" value="PROKAR_LIPOPROTEIN"/>
    <property type="match status" value="1"/>
</dbReference>